<accession>A0ABN3SLQ3</accession>
<organism evidence="1 2">
    <name type="scientific">Nonomuraea recticatena</name>
    <dbReference type="NCBI Taxonomy" id="46178"/>
    <lineage>
        <taxon>Bacteria</taxon>
        <taxon>Bacillati</taxon>
        <taxon>Actinomycetota</taxon>
        <taxon>Actinomycetes</taxon>
        <taxon>Streptosporangiales</taxon>
        <taxon>Streptosporangiaceae</taxon>
        <taxon>Nonomuraea</taxon>
    </lineage>
</organism>
<proteinExistence type="predicted"/>
<sequence length="69" mass="6695">MDPVGVGRRGGDLVGQRPEHGLGLFQAHRAAVAGGGGLGRDALAVVAGAVIGAAVQRVGALARWQGAAA</sequence>
<evidence type="ECO:0000313" key="1">
    <source>
        <dbReference type="EMBL" id="GAA2680172.1"/>
    </source>
</evidence>
<gene>
    <name evidence="1" type="ORF">GCM10010412_064210</name>
</gene>
<keyword evidence="2" id="KW-1185">Reference proteome</keyword>
<reference evidence="1 2" key="1">
    <citation type="journal article" date="2019" name="Int. J. Syst. Evol. Microbiol.">
        <title>The Global Catalogue of Microorganisms (GCM) 10K type strain sequencing project: providing services to taxonomists for standard genome sequencing and annotation.</title>
        <authorList>
            <consortium name="The Broad Institute Genomics Platform"/>
            <consortium name="The Broad Institute Genome Sequencing Center for Infectious Disease"/>
            <person name="Wu L."/>
            <person name="Ma J."/>
        </authorList>
    </citation>
    <scope>NUCLEOTIDE SEQUENCE [LARGE SCALE GENOMIC DNA]</scope>
    <source>
        <strain evidence="1 2">JCM 6835</strain>
    </source>
</reference>
<evidence type="ECO:0000313" key="2">
    <source>
        <dbReference type="Proteomes" id="UP001501666"/>
    </source>
</evidence>
<protein>
    <submittedName>
        <fullName evidence="1">Uncharacterized protein</fullName>
    </submittedName>
</protein>
<dbReference type="EMBL" id="BAAATE010000021">
    <property type="protein sequence ID" value="GAA2680172.1"/>
    <property type="molecule type" value="Genomic_DNA"/>
</dbReference>
<comment type="caution">
    <text evidence="1">The sequence shown here is derived from an EMBL/GenBank/DDBJ whole genome shotgun (WGS) entry which is preliminary data.</text>
</comment>
<dbReference type="Proteomes" id="UP001501666">
    <property type="component" value="Unassembled WGS sequence"/>
</dbReference>
<name>A0ABN3SLQ3_9ACTN</name>